<name>A0A7J7W256_PIPKU</name>
<dbReference type="InterPro" id="IPR038779">
    <property type="entry name" value="CCDC107"/>
</dbReference>
<evidence type="ECO:0000313" key="3">
    <source>
        <dbReference type="Proteomes" id="UP000558488"/>
    </source>
</evidence>
<proteinExistence type="predicted"/>
<dbReference type="PANTHER" id="PTHR37345:SF1">
    <property type="entry name" value="COILED-COIL DOMAIN-CONTAINING PROTEIN 107"/>
    <property type="match status" value="1"/>
</dbReference>
<organism evidence="2 3">
    <name type="scientific">Pipistrellus kuhlii</name>
    <name type="common">Kuhl's pipistrelle</name>
    <dbReference type="NCBI Taxonomy" id="59472"/>
    <lineage>
        <taxon>Eukaryota</taxon>
        <taxon>Metazoa</taxon>
        <taxon>Chordata</taxon>
        <taxon>Craniata</taxon>
        <taxon>Vertebrata</taxon>
        <taxon>Euteleostomi</taxon>
        <taxon>Mammalia</taxon>
        <taxon>Eutheria</taxon>
        <taxon>Laurasiatheria</taxon>
        <taxon>Chiroptera</taxon>
        <taxon>Yangochiroptera</taxon>
        <taxon>Vespertilionidae</taxon>
        <taxon>Pipistrellus</taxon>
    </lineage>
</organism>
<keyword evidence="3" id="KW-1185">Reference proteome</keyword>
<reference evidence="2 3" key="1">
    <citation type="journal article" date="2020" name="Nature">
        <title>Six reference-quality genomes reveal evolution of bat adaptations.</title>
        <authorList>
            <person name="Jebb D."/>
            <person name="Huang Z."/>
            <person name="Pippel M."/>
            <person name="Hughes G.M."/>
            <person name="Lavrichenko K."/>
            <person name="Devanna P."/>
            <person name="Winkler S."/>
            <person name="Jermiin L.S."/>
            <person name="Skirmuntt E.C."/>
            <person name="Katzourakis A."/>
            <person name="Burkitt-Gray L."/>
            <person name="Ray D.A."/>
            <person name="Sullivan K.A.M."/>
            <person name="Roscito J.G."/>
            <person name="Kirilenko B.M."/>
            <person name="Davalos L.M."/>
            <person name="Corthals A.P."/>
            <person name="Power M.L."/>
            <person name="Jones G."/>
            <person name="Ransome R.D."/>
            <person name="Dechmann D.K.N."/>
            <person name="Locatelli A.G."/>
            <person name="Puechmaille S.J."/>
            <person name="Fedrigo O."/>
            <person name="Jarvis E.D."/>
            <person name="Hiller M."/>
            <person name="Vernes S.C."/>
            <person name="Myers E.W."/>
            <person name="Teeling E.C."/>
        </authorList>
    </citation>
    <scope>NUCLEOTIDE SEQUENCE [LARGE SCALE GENOMIC DNA]</scope>
    <source>
        <strain evidence="2">MPipKuh1</strain>
        <tissue evidence="2">Flight muscle</tissue>
    </source>
</reference>
<dbReference type="Proteomes" id="UP000558488">
    <property type="component" value="Unassembled WGS sequence"/>
</dbReference>
<evidence type="ECO:0000313" key="2">
    <source>
        <dbReference type="EMBL" id="KAF6331547.1"/>
    </source>
</evidence>
<accession>A0A7J7W256</accession>
<protein>
    <submittedName>
        <fullName evidence="2">Coiled-coil domain containing 107</fullName>
    </submittedName>
</protein>
<sequence length="128" mass="13975">MAQLDPLFERVSTLAGAQQELLNMKLHTIHQLLHKNKPSQEVPEPEAGVPFPEDSCVEEEDEEAGDSQAGEAPLHWSTETRSPATPWGVEQGLRRRCSKTAAKGRGPSPLRGEGRTPAEGLVKPSLFL</sequence>
<dbReference type="EMBL" id="JACAGB010000012">
    <property type="protein sequence ID" value="KAF6331547.1"/>
    <property type="molecule type" value="Genomic_DNA"/>
</dbReference>
<comment type="caution">
    <text evidence="2">The sequence shown here is derived from an EMBL/GenBank/DDBJ whole genome shotgun (WGS) entry which is preliminary data.</text>
</comment>
<feature type="compositionally biased region" description="Acidic residues" evidence="1">
    <location>
        <begin position="55"/>
        <end position="65"/>
    </location>
</feature>
<evidence type="ECO:0000256" key="1">
    <source>
        <dbReference type="SAM" id="MobiDB-lite"/>
    </source>
</evidence>
<gene>
    <name evidence="2" type="ORF">mPipKuh1_002151</name>
</gene>
<feature type="region of interest" description="Disordered" evidence="1">
    <location>
        <begin position="34"/>
        <end position="128"/>
    </location>
</feature>
<dbReference type="PANTHER" id="PTHR37345">
    <property type="entry name" value="COILED-COIL DOMAIN-CONTAINING PROTEIN 107"/>
    <property type="match status" value="1"/>
</dbReference>
<dbReference type="AlphaFoldDB" id="A0A7J7W256"/>